<organism evidence="2 3">
    <name type="scientific">Ardenticatena maritima</name>
    <dbReference type="NCBI Taxonomy" id="872965"/>
    <lineage>
        <taxon>Bacteria</taxon>
        <taxon>Bacillati</taxon>
        <taxon>Chloroflexota</taxon>
        <taxon>Ardenticatenia</taxon>
        <taxon>Ardenticatenales</taxon>
        <taxon>Ardenticatenaceae</taxon>
        <taxon>Ardenticatena</taxon>
    </lineage>
</organism>
<evidence type="ECO:0000313" key="2">
    <source>
        <dbReference type="EMBL" id="GAP63118.1"/>
    </source>
</evidence>
<name>A0A0M9UCM5_9CHLR</name>
<sequence length="138" mass="15101">MATYLIACTLAPHPTHATISFTALERKARAKLAALCPNAQIHARYSLLGPYDTLYILEAPDNQHALKAAMVLRSVGYAKTEIWPAVESEAFDILATTFERQSRQFEATFDPVDEALEESFPASDAPSWTGGSVTPSEE</sequence>
<comment type="caution">
    <text evidence="2">The sequence shown here is derived from an EMBL/GenBank/DDBJ whole genome shotgun (WGS) entry which is preliminary data.</text>
</comment>
<dbReference type="OrthoDB" id="9795737at2"/>
<gene>
    <name evidence="2" type="ORF">ARMA_1541</name>
</gene>
<evidence type="ECO:0000256" key="1">
    <source>
        <dbReference type="SAM" id="MobiDB-lite"/>
    </source>
</evidence>
<dbReference type="AlphaFoldDB" id="A0A0M9UCM5"/>
<dbReference type="RefSeq" id="WP_054492993.1">
    <property type="nucleotide sequence ID" value="NZ_BBZA01000116.1"/>
</dbReference>
<evidence type="ECO:0008006" key="4">
    <source>
        <dbReference type="Google" id="ProtNLM"/>
    </source>
</evidence>
<feature type="compositionally biased region" description="Polar residues" evidence="1">
    <location>
        <begin position="129"/>
        <end position="138"/>
    </location>
</feature>
<protein>
    <recommendedName>
        <fullName evidence="4">GYD domain-containing protein</fullName>
    </recommendedName>
</protein>
<evidence type="ECO:0000313" key="3">
    <source>
        <dbReference type="Proteomes" id="UP000037784"/>
    </source>
</evidence>
<proteinExistence type="predicted"/>
<dbReference type="InterPro" id="IPR014845">
    <property type="entry name" value="GYD/TTHA1554"/>
</dbReference>
<dbReference type="Pfam" id="PF08734">
    <property type="entry name" value="GYD"/>
    <property type="match status" value="1"/>
</dbReference>
<dbReference type="Proteomes" id="UP000037784">
    <property type="component" value="Unassembled WGS sequence"/>
</dbReference>
<dbReference type="InParanoid" id="A0A0M9UCM5"/>
<reference evidence="2 3" key="1">
    <citation type="journal article" date="2015" name="Genome Announc.">
        <title>Draft Genome Sequence of a Heterotrophic Facultative Anaerobic Thermophilic Bacterium, Ardenticatena maritima Strain 110ST.</title>
        <authorList>
            <person name="Kawaichi S."/>
            <person name="Yoshida T."/>
            <person name="Sako Y."/>
            <person name="Nakamura R."/>
        </authorList>
    </citation>
    <scope>NUCLEOTIDE SEQUENCE [LARGE SCALE GENOMIC DNA]</scope>
    <source>
        <strain evidence="2 3">110S</strain>
    </source>
</reference>
<keyword evidence="3" id="KW-1185">Reference proteome</keyword>
<feature type="region of interest" description="Disordered" evidence="1">
    <location>
        <begin position="116"/>
        <end position="138"/>
    </location>
</feature>
<accession>A0A0M9UCM5</accession>
<reference evidence="3" key="2">
    <citation type="submission" date="2015-08" db="EMBL/GenBank/DDBJ databases">
        <title>Draft Genome Sequence of a Heterotrophic Facultative Anaerobic Bacterium Ardenticatena maritima Strain 110S.</title>
        <authorList>
            <person name="Kawaichi S."/>
            <person name="Yoshida T."/>
            <person name="Sako Y."/>
            <person name="Nakamura R."/>
        </authorList>
    </citation>
    <scope>NUCLEOTIDE SEQUENCE [LARGE SCALE GENOMIC DNA]</scope>
    <source>
        <strain evidence="3">110S</strain>
    </source>
</reference>
<dbReference type="EMBL" id="BBZA01000116">
    <property type="protein sequence ID" value="GAP63118.1"/>
    <property type="molecule type" value="Genomic_DNA"/>
</dbReference>